<dbReference type="EMBL" id="MN740475">
    <property type="protein sequence ID" value="QHU28885.1"/>
    <property type="molecule type" value="Genomic_DNA"/>
</dbReference>
<keyword evidence="1" id="KW-0175">Coiled coil</keyword>
<name>A0A6C0LFW3_9ZZZZ</name>
<sequence>MVHTKIEKLQKIPQNEQRSPEWFAQRYTKLTSSDAATVLGTNPYSKPHELLFKKCGYDPKPFVSNVATLHGQKYEDTAIELYCKITGKFNYNFGCICYTDVHKELNNYDSKYDFLAGSPDGIVESLYDPEQEPILIEVKCPYRRPIKDGYIPEYYYPQVQLNLFICDLSIADFIEFCPKTNKLNIVRIVKDINWINKYVPILIKFWNKVEHFREIGIEYNEEYIKKKEKELEREKKKVIREKEKAQKEKLQESKKQKITNLFVEIQEIQETEESEESEESQKRPKKCIIIDE</sequence>
<dbReference type="SUPFAM" id="SSF52980">
    <property type="entry name" value="Restriction endonuclease-like"/>
    <property type="match status" value="1"/>
</dbReference>
<evidence type="ECO:0000256" key="2">
    <source>
        <dbReference type="SAM" id="MobiDB-lite"/>
    </source>
</evidence>
<dbReference type="InterPro" id="IPR011604">
    <property type="entry name" value="PDDEXK-like_dom_sf"/>
</dbReference>
<dbReference type="InterPro" id="IPR017482">
    <property type="entry name" value="Lambda-type_endonuclease"/>
</dbReference>
<dbReference type="PANTHER" id="PTHR46609:SF6">
    <property type="entry name" value="EXONUCLEASE, PHAGE-TYPE_RECB, C-TERMINAL DOMAIN-CONTAINING PROTEIN-RELATED"/>
    <property type="match status" value="1"/>
</dbReference>
<evidence type="ECO:0000313" key="4">
    <source>
        <dbReference type="EMBL" id="QHU28885.1"/>
    </source>
</evidence>
<organism evidence="4">
    <name type="scientific">viral metagenome</name>
    <dbReference type="NCBI Taxonomy" id="1070528"/>
    <lineage>
        <taxon>unclassified sequences</taxon>
        <taxon>metagenomes</taxon>
        <taxon>organismal metagenomes</taxon>
    </lineage>
</organism>
<dbReference type="InterPro" id="IPR011335">
    <property type="entry name" value="Restrct_endonuc-II-like"/>
</dbReference>
<evidence type="ECO:0000256" key="1">
    <source>
        <dbReference type="SAM" id="Coils"/>
    </source>
</evidence>
<reference evidence="4" key="1">
    <citation type="journal article" date="2020" name="Nature">
        <title>Giant virus diversity and host interactions through global metagenomics.</title>
        <authorList>
            <person name="Schulz F."/>
            <person name="Roux S."/>
            <person name="Paez-Espino D."/>
            <person name="Jungbluth S."/>
            <person name="Walsh D.A."/>
            <person name="Denef V.J."/>
            <person name="McMahon K.D."/>
            <person name="Konstantinidis K.T."/>
            <person name="Eloe-Fadrosh E.A."/>
            <person name="Kyrpides N.C."/>
            <person name="Woyke T."/>
        </authorList>
    </citation>
    <scope>NUCLEOTIDE SEQUENCE</scope>
    <source>
        <strain evidence="4">GVMAG-M-3300027791-30</strain>
    </source>
</reference>
<dbReference type="NCBIfam" id="TIGR03033">
    <property type="entry name" value="phage_rel_nuc"/>
    <property type="match status" value="1"/>
</dbReference>
<feature type="coiled-coil region" evidence="1">
    <location>
        <begin position="217"/>
        <end position="260"/>
    </location>
</feature>
<feature type="domain" description="YqaJ viral recombinase" evidence="3">
    <location>
        <begin position="21"/>
        <end position="167"/>
    </location>
</feature>
<dbReference type="PANTHER" id="PTHR46609">
    <property type="entry name" value="EXONUCLEASE, PHAGE-TYPE/RECB, C-TERMINAL DOMAIN-CONTAINING PROTEIN"/>
    <property type="match status" value="1"/>
</dbReference>
<dbReference type="InterPro" id="IPR019080">
    <property type="entry name" value="YqaJ_viral_recombinase"/>
</dbReference>
<feature type="region of interest" description="Disordered" evidence="2">
    <location>
        <begin position="269"/>
        <end position="292"/>
    </location>
</feature>
<proteinExistence type="predicted"/>
<accession>A0A6C0LFW3</accession>
<dbReference type="AlphaFoldDB" id="A0A6C0LFW3"/>
<dbReference type="CDD" id="cd22343">
    <property type="entry name" value="PDDEXK_lambda_exonuclease-like"/>
    <property type="match status" value="1"/>
</dbReference>
<dbReference type="InterPro" id="IPR051703">
    <property type="entry name" value="NF-kappa-B_Signaling_Reg"/>
</dbReference>
<feature type="compositionally biased region" description="Acidic residues" evidence="2">
    <location>
        <begin position="269"/>
        <end position="278"/>
    </location>
</feature>
<protein>
    <recommendedName>
        <fullName evidence="3">YqaJ viral recombinase domain-containing protein</fullName>
    </recommendedName>
</protein>
<evidence type="ECO:0000259" key="3">
    <source>
        <dbReference type="Pfam" id="PF09588"/>
    </source>
</evidence>
<dbReference type="Pfam" id="PF09588">
    <property type="entry name" value="YqaJ"/>
    <property type="match status" value="1"/>
</dbReference>
<dbReference type="Gene3D" id="3.90.320.10">
    <property type="match status" value="1"/>
</dbReference>